<proteinExistence type="predicted"/>
<evidence type="ECO:0000313" key="3">
    <source>
        <dbReference type="Proteomes" id="UP000325255"/>
    </source>
</evidence>
<organism evidence="2 3">
    <name type="scientific">Rhodovastum atsumiense</name>
    <dbReference type="NCBI Taxonomy" id="504468"/>
    <lineage>
        <taxon>Bacteria</taxon>
        <taxon>Pseudomonadati</taxon>
        <taxon>Pseudomonadota</taxon>
        <taxon>Alphaproteobacteria</taxon>
        <taxon>Acetobacterales</taxon>
        <taxon>Acetobacteraceae</taxon>
        <taxon>Rhodovastum</taxon>
    </lineage>
</organism>
<evidence type="ECO:0000313" key="2">
    <source>
        <dbReference type="EMBL" id="KAA5611735.1"/>
    </source>
</evidence>
<dbReference type="FunFam" id="1.10.8.350:FF:000001">
    <property type="entry name" value="Lytic murein transglycosylase B"/>
    <property type="match status" value="1"/>
</dbReference>
<dbReference type="GO" id="GO:0009253">
    <property type="term" value="P:peptidoglycan catabolic process"/>
    <property type="evidence" value="ECO:0007669"/>
    <property type="project" value="TreeGrafter"/>
</dbReference>
<dbReference type="Gene3D" id="1.10.8.350">
    <property type="entry name" value="Bacterial muramidase"/>
    <property type="match status" value="1"/>
</dbReference>
<name>A0A5M6IWG2_9PROT</name>
<protein>
    <submittedName>
        <fullName evidence="2">Lytic murein transglycosylase</fullName>
    </submittedName>
</protein>
<dbReference type="Gene3D" id="1.10.530.10">
    <property type="match status" value="1"/>
</dbReference>
<dbReference type="GO" id="GO:0008933">
    <property type="term" value="F:peptidoglycan lytic transglycosylase activity"/>
    <property type="evidence" value="ECO:0007669"/>
    <property type="project" value="TreeGrafter"/>
</dbReference>
<accession>A0A5M6IWG2</accession>
<dbReference type="SUPFAM" id="SSF53955">
    <property type="entry name" value="Lysozyme-like"/>
    <property type="match status" value="1"/>
</dbReference>
<dbReference type="CDD" id="cd13399">
    <property type="entry name" value="Slt35-like"/>
    <property type="match status" value="1"/>
</dbReference>
<reference evidence="2 3" key="1">
    <citation type="submission" date="2019-09" db="EMBL/GenBank/DDBJ databases">
        <title>Genome sequence of Rhodovastum atsumiense, a diverse member of the Acetobacteraceae family of non-sulfur purple photosynthetic bacteria.</title>
        <authorList>
            <person name="Meyer T."/>
            <person name="Kyndt J."/>
        </authorList>
    </citation>
    <scope>NUCLEOTIDE SEQUENCE [LARGE SCALE GENOMIC DNA]</scope>
    <source>
        <strain evidence="2 3">DSM 21279</strain>
    </source>
</reference>
<feature type="domain" description="Transglycosylase SLT" evidence="1">
    <location>
        <begin position="61"/>
        <end position="354"/>
    </location>
</feature>
<dbReference type="PANTHER" id="PTHR30163">
    <property type="entry name" value="MEMBRANE-BOUND LYTIC MUREIN TRANSGLYCOSYLASE B"/>
    <property type="match status" value="1"/>
</dbReference>
<evidence type="ECO:0000259" key="1">
    <source>
        <dbReference type="Pfam" id="PF13406"/>
    </source>
</evidence>
<dbReference type="PANTHER" id="PTHR30163:SF8">
    <property type="entry name" value="LYTIC MUREIN TRANSGLYCOSYLASE"/>
    <property type="match status" value="1"/>
</dbReference>
<dbReference type="OrthoDB" id="9808544at2"/>
<comment type="caution">
    <text evidence="2">The sequence shown here is derived from an EMBL/GenBank/DDBJ whole genome shotgun (WGS) entry which is preliminary data.</text>
</comment>
<keyword evidence="3" id="KW-1185">Reference proteome</keyword>
<sequence length="358" mass="39105">MTVTMRRRTIVAGDSASVADAFPMLTRRILLAVPPALLAASALAQQPAKPARVSTPEETASFRRYLDDVAAEARRKGISPAVIDRALGPIRINWRVIELDRNQPEVKFTWEQYRTRIVNDGRVARGREQLAKHRAILDQVSARYGVPAGIIVGLWGLESDYGRAMGGFNVVEAVATLAWEGRRGAYFRGQLMDCLKILQAGDIPPEKMVGSWAGAMGQTQFMPDSFLKYAVDFDGDGRRDLWTSFPDVFASTANNLAMDGWKAGQPWGTQVRLPGGFDPAWGGRANRRPTSEWARMGVVSFDGGSLRPGDAPASIILPGGPGGEAFLVNASNFRALRAYNPSDYYALCICLLADRITT</sequence>
<dbReference type="Proteomes" id="UP000325255">
    <property type="component" value="Unassembled WGS sequence"/>
</dbReference>
<dbReference type="AlphaFoldDB" id="A0A5M6IWG2"/>
<dbReference type="NCBIfam" id="TIGR02283">
    <property type="entry name" value="MltB_2"/>
    <property type="match status" value="1"/>
</dbReference>
<dbReference type="EMBL" id="VWPK01000018">
    <property type="protein sequence ID" value="KAA5611735.1"/>
    <property type="molecule type" value="Genomic_DNA"/>
</dbReference>
<dbReference type="InterPro" id="IPR031304">
    <property type="entry name" value="SLT_2"/>
</dbReference>
<dbReference type="InterPro" id="IPR023346">
    <property type="entry name" value="Lysozyme-like_dom_sf"/>
</dbReference>
<gene>
    <name evidence="2" type="ORF">F1189_13140</name>
</gene>
<dbReference type="InterPro" id="IPR043426">
    <property type="entry name" value="MltB-like"/>
</dbReference>
<dbReference type="InterPro" id="IPR011970">
    <property type="entry name" value="MltB_2"/>
</dbReference>
<dbReference type="Pfam" id="PF13406">
    <property type="entry name" value="SLT_2"/>
    <property type="match status" value="1"/>
</dbReference>